<accession>A0A384ZX97</accession>
<gene>
    <name evidence="1" type="ORF">JA29_167</name>
</gene>
<dbReference type="Proteomes" id="UP000263326">
    <property type="component" value="Segment"/>
</dbReference>
<keyword evidence="2" id="KW-1185">Reference proteome</keyword>
<reference evidence="1 2" key="1">
    <citation type="journal article" date="2018" name="Front. Microbiol.">
        <title>Jumbo Bacteriophages Are Represented Within an Increasing Diversity of Environmental Viruses Infecting the Emerging Phytopathogen, Dickeya solani.</title>
        <authorList>
            <person name="Day A.W."/>
            <person name="Ahn J."/>
            <person name="Salmond G.P.C."/>
        </authorList>
    </citation>
    <scope>NUCLEOTIDE SEQUENCE [LARGE SCALE GENOMIC DNA]</scope>
</reference>
<protein>
    <submittedName>
        <fullName evidence="1">Uncharacterized protein</fullName>
    </submittedName>
</protein>
<proteinExistence type="predicted"/>
<dbReference type="EMBL" id="MH460461">
    <property type="protein sequence ID" value="AXG66893.1"/>
    <property type="molecule type" value="Genomic_DNA"/>
</dbReference>
<evidence type="ECO:0000313" key="2">
    <source>
        <dbReference type="Proteomes" id="UP000263326"/>
    </source>
</evidence>
<sequence length="166" mass="18101">MSHKDFQSTLRNLLGELARSNRSYSGIAGNIQESVSADLPPIVLPDAVIQLMDMGVIDSKVAFTQEDLLAILSSTSRILVAIKSASEVEGDPDLSLADHIAHYQETLSLKTNADLLSYDLKDPFVACGSDAERLALAMVLDDLATDRKIVNKPYIWRTILNNSGKL</sequence>
<organism evidence="1 2">
    <name type="scientific">Dickeya phage vB_DsoM_JA29</name>
    <dbReference type="NCBI Taxonomy" id="2283031"/>
    <lineage>
        <taxon>Viruses</taxon>
        <taxon>Duplodnaviria</taxon>
        <taxon>Heunggongvirae</taxon>
        <taxon>Uroviricota</taxon>
        <taxon>Caudoviricetes</taxon>
        <taxon>Salmondvirus</taxon>
        <taxon>Salmondvirus JA29</taxon>
    </lineage>
</organism>
<name>A0A384ZX97_9CAUD</name>
<evidence type="ECO:0000313" key="1">
    <source>
        <dbReference type="EMBL" id="AXG66893.1"/>
    </source>
</evidence>